<reference evidence="1" key="1">
    <citation type="submission" date="2020-03" db="EMBL/GenBank/DDBJ databases">
        <title>A high-quality chromosome-level genome assembly of a woody plant with both climbing and erect habits, Rhamnella rubrinervis.</title>
        <authorList>
            <person name="Lu Z."/>
            <person name="Yang Y."/>
            <person name="Zhu X."/>
            <person name="Sun Y."/>
        </authorList>
    </citation>
    <scope>NUCLEOTIDE SEQUENCE</scope>
    <source>
        <strain evidence="1">BYM</strain>
        <tissue evidence="1">Leaf</tissue>
    </source>
</reference>
<organism evidence="1 2">
    <name type="scientific">Rhamnella rubrinervis</name>
    <dbReference type="NCBI Taxonomy" id="2594499"/>
    <lineage>
        <taxon>Eukaryota</taxon>
        <taxon>Viridiplantae</taxon>
        <taxon>Streptophyta</taxon>
        <taxon>Embryophyta</taxon>
        <taxon>Tracheophyta</taxon>
        <taxon>Spermatophyta</taxon>
        <taxon>Magnoliopsida</taxon>
        <taxon>eudicotyledons</taxon>
        <taxon>Gunneridae</taxon>
        <taxon>Pentapetalae</taxon>
        <taxon>rosids</taxon>
        <taxon>fabids</taxon>
        <taxon>Rosales</taxon>
        <taxon>Rhamnaceae</taxon>
        <taxon>rhamnoid group</taxon>
        <taxon>Rhamneae</taxon>
        <taxon>Rhamnella</taxon>
    </lineage>
</organism>
<evidence type="ECO:0000313" key="1">
    <source>
        <dbReference type="EMBL" id="KAF3453902.1"/>
    </source>
</evidence>
<dbReference type="AlphaFoldDB" id="A0A8K0HJD9"/>
<keyword evidence="2" id="KW-1185">Reference proteome</keyword>
<sequence length="196" mass="21710">MGFHLAASINSSWVYSGLAPFNLNWKCLIGMDKENKGNATKSDDHLISKARNDRAMHTQSIPSEAVYMQSIPNEAMFVQGILKPPSYAALVNGAPSFTAVILFDLARDIEIPLRIDNATLSGNFGHVGRVLVDVDLASFLPDNLLLETEDTCIEIQLEYKNCPEFLLFLPKYWSFSGPVSYSTQTSSSNDKPFRKG</sequence>
<dbReference type="EMBL" id="VOIH02000002">
    <property type="protein sequence ID" value="KAF3453902.1"/>
    <property type="molecule type" value="Genomic_DNA"/>
</dbReference>
<dbReference type="Proteomes" id="UP000796880">
    <property type="component" value="Unassembled WGS sequence"/>
</dbReference>
<dbReference type="OrthoDB" id="1924068at2759"/>
<proteinExistence type="predicted"/>
<protein>
    <submittedName>
        <fullName evidence="1">Uncharacterized protein</fullName>
    </submittedName>
</protein>
<name>A0A8K0HJD9_9ROSA</name>
<evidence type="ECO:0000313" key="2">
    <source>
        <dbReference type="Proteomes" id="UP000796880"/>
    </source>
</evidence>
<comment type="caution">
    <text evidence="1">The sequence shown here is derived from an EMBL/GenBank/DDBJ whole genome shotgun (WGS) entry which is preliminary data.</text>
</comment>
<gene>
    <name evidence="1" type="ORF">FNV43_RR04343</name>
</gene>
<accession>A0A8K0HJD9</accession>